<feature type="compositionally biased region" description="Pro residues" evidence="12">
    <location>
        <begin position="976"/>
        <end position="992"/>
    </location>
</feature>
<feature type="region of interest" description="Disordered" evidence="12">
    <location>
        <begin position="1370"/>
        <end position="1420"/>
    </location>
</feature>
<evidence type="ECO:0000256" key="4">
    <source>
        <dbReference type="ARBA" id="ARBA00006706"/>
    </source>
</evidence>
<feature type="compositionally biased region" description="Basic and acidic residues" evidence="12">
    <location>
        <begin position="1591"/>
        <end position="1604"/>
    </location>
</feature>
<feature type="region of interest" description="Disordered" evidence="12">
    <location>
        <begin position="1589"/>
        <end position="1609"/>
    </location>
</feature>
<dbReference type="SMART" id="SM00593">
    <property type="entry name" value="RUN"/>
    <property type="match status" value="1"/>
</dbReference>
<feature type="compositionally biased region" description="Polar residues" evidence="12">
    <location>
        <begin position="2124"/>
        <end position="2133"/>
    </location>
</feature>
<feature type="compositionally biased region" description="Pro residues" evidence="12">
    <location>
        <begin position="908"/>
        <end position="921"/>
    </location>
</feature>
<dbReference type="PROSITE" id="PS50002">
    <property type="entry name" value="SH3"/>
    <property type="match status" value="1"/>
</dbReference>
<feature type="region of interest" description="Disordered" evidence="12">
    <location>
        <begin position="1983"/>
        <end position="2015"/>
    </location>
</feature>
<dbReference type="FunFam" id="1.10.600.10:FF:000006">
    <property type="entry name" value="Farnesyl pyrophosphate synthase"/>
    <property type="match status" value="1"/>
</dbReference>
<feature type="compositionally biased region" description="Pro residues" evidence="12">
    <location>
        <begin position="846"/>
        <end position="856"/>
    </location>
</feature>
<feature type="compositionally biased region" description="Acidic residues" evidence="12">
    <location>
        <begin position="1382"/>
        <end position="1394"/>
    </location>
</feature>
<feature type="compositionally biased region" description="Pro residues" evidence="12">
    <location>
        <begin position="1001"/>
        <end position="1015"/>
    </location>
</feature>
<comment type="cofactor">
    <cofactor evidence="1">
        <name>Mg(2+)</name>
        <dbReference type="ChEBI" id="CHEBI:18420"/>
    </cofactor>
</comment>
<dbReference type="EMBL" id="CAWUFR010000231">
    <property type="protein sequence ID" value="CAK6973560.1"/>
    <property type="molecule type" value="Genomic_DNA"/>
</dbReference>
<dbReference type="Gene3D" id="2.30.30.40">
    <property type="entry name" value="SH3 Domains"/>
    <property type="match status" value="1"/>
</dbReference>
<dbReference type="Pfam" id="PF00018">
    <property type="entry name" value="SH3_1"/>
    <property type="match status" value="1"/>
</dbReference>
<comment type="similarity">
    <text evidence="4">Belongs to the FPP/GGPP synthase family.</text>
</comment>
<dbReference type="InterPro" id="IPR047343">
    <property type="entry name" value="RUSC1_2"/>
</dbReference>
<dbReference type="InterPro" id="IPR000092">
    <property type="entry name" value="Polyprenyl_synt"/>
</dbReference>
<dbReference type="Gene3D" id="1.20.58.900">
    <property type="match status" value="1"/>
</dbReference>
<evidence type="ECO:0000256" key="10">
    <source>
        <dbReference type="ARBA" id="ARBA00023098"/>
    </source>
</evidence>
<dbReference type="Pfam" id="PF00348">
    <property type="entry name" value="polyprenyl_synt"/>
    <property type="match status" value="1"/>
</dbReference>
<dbReference type="SUPFAM" id="SSF140741">
    <property type="entry name" value="RUN domain-like"/>
    <property type="match status" value="1"/>
</dbReference>
<dbReference type="PROSITE" id="PS50826">
    <property type="entry name" value="RUN"/>
    <property type="match status" value="1"/>
</dbReference>
<feature type="domain" description="SH3" evidence="13">
    <location>
        <begin position="2190"/>
        <end position="2247"/>
    </location>
</feature>
<feature type="compositionally biased region" description="Low complexity" evidence="12">
    <location>
        <begin position="889"/>
        <end position="903"/>
    </location>
</feature>
<keyword evidence="5 11" id="KW-0728">SH3 domain</keyword>
<feature type="compositionally biased region" description="Basic and acidic residues" evidence="12">
    <location>
        <begin position="1370"/>
        <end position="1381"/>
    </location>
</feature>
<keyword evidence="16" id="KW-1185">Reference proteome</keyword>
<dbReference type="InterPro" id="IPR036028">
    <property type="entry name" value="SH3-like_dom_sf"/>
</dbReference>
<dbReference type="SUPFAM" id="SSF48576">
    <property type="entry name" value="Terpenoid synthases"/>
    <property type="match status" value="1"/>
</dbReference>
<feature type="compositionally biased region" description="Pro residues" evidence="12">
    <location>
        <begin position="658"/>
        <end position="668"/>
    </location>
</feature>
<evidence type="ECO:0000256" key="12">
    <source>
        <dbReference type="SAM" id="MobiDB-lite"/>
    </source>
</evidence>
<dbReference type="PRINTS" id="PR01217">
    <property type="entry name" value="PRICHEXTENSN"/>
</dbReference>
<evidence type="ECO:0000256" key="6">
    <source>
        <dbReference type="ARBA" id="ARBA00022516"/>
    </source>
</evidence>
<keyword evidence="7" id="KW-0808">Transferase</keyword>
<feature type="region of interest" description="Disordered" evidence="12">
    <location>
        <begin position="1218"/>
        <end position="1256"/>
    </location>
</feature>
<dbReference type="InterPro" id="IPR033749">
    <property type="entry name" value="Polyprenyl_synt_CS"/>
</dbReference>
<dbReference type="InterPro" id="IPR037213">
    <property type="entry name" value="Run_dom_sf"/>
</dbReference>
<feature type="region of interest" description="Disordered" evidence="12">
    <location>
        <begin position="393"/>
        <end position="498"/>
    </location>
</feature>
<feature type="region of interest" description="Disordered" evidence="12">
    <location>
        <begin position="815"/>
        <end position="864"/>
    </location>
</feature>
<name>A0AAV1PQA4_SCOSC</name>
<keyword evidence="10" id="KW-0443">Lipid metabolism</keyword>
<keyword evidence="9" id="KW-0460">Magnesium</keyword>
<dbReference type="CDD" id="cd11958">
    <property type="entry name" value="SH3_RUSC1"/>
    <property type="match status" value="1"/>
</dbReference>
<dbReference type="GO" id="GO:0031410">
    <property type="term" value="C:cytoplasmic vesicle"/>
    <property type="evidence" value="ECO:0007669"/>
    <property type="project" value="TreeGrafter"/>
</dbReference>
<evidence type="ECO:0008006" key="17">
    <source>
        <dbReference type="Google" id="ProtNLM"/>
    </source>
</evidence>
<dbReference type="InterPro" id="IPR008949">
    <property type="entry name" value="Isoprenoid_synthase_dom_sf"/>
</dbReference>
<keyword evidence="8" id="KW-0479">Metal-binding</keyword>
<feature type="compositionally biased region" description="Low complexity" evidence="12">
    <location>
        <begin position="962"/>
        <end position="975"/>
    </location>
</feature>
<evidence type="ECO:0000256" key="5">
    <source>
        <dbReference type="ARBA" id="ARBA00022443"/>
    </source>
</evidence>
<dbReference type="InterPro" id="IPR004012">
    <property type="entry name" value="Run_dom"/>
</dbReference>
<dbReference type="InterPro" id="IPR001452">
    <property type="entry name" value="SH3_domain"/>
</dbReference>
<feature type="compositionally biased region" description="Basic and acidic residues" evidence="12">
    <location>
        <begin position="1395"/>
        <end position="1407"/>
    </location>
</feature>
<feature type="compositionally biased region" description="Pro residues" evidence="12">
    <location>
        <begin position="934"/>
        <end position="949"/>
    </location>
</feature>
<dbReference type="PROSITE" id="PS00444">
    <property type="entry name" value="POLYPRENYL_SYNTHASE_2"/>
    <property type="match status" value="1"/>
</dbReference>
<comment type="pathway">
    <text evidence="2">Isoprenoid biosynthesis; geranyl diphosphate biosynthesis; geranyl diphosphate from dimethylallyl diphosphate and isopentenyl diphosphate: step 1/1.</text>
</comment>
<evidence type="ECO:0000256" key="9">
    <source>
        <dbReference type="ARBA" id="ARBA00022842"/>
    </source>
</evidence>
<evidence type="ECO:0000313" key="15">
    <source>
        <dbReference type="EMBL" id="CAK6973560.1"/>
    </source>
</evidence>
<accession>A0AAV1PQA4</accession>
<gene>
    <name evidence="15" type="ORF">FSCOSCO3_A000440</name>
</gene>
<sequence>MGDSVCNGTHGQKALKSDAHLFEAQFDELVADLAERDLVDPALADALTRLREVLVYNAPGGKRNRGLSVIGSLRELLPPSQLTQDTVQRALLVGWCIELLQAFFLVADDIMDASVTRRGQPCWYKKDAIGMDAINDSFLLEGSIYRLLRRNCRNQPYYVHLLELFTETSFQTELGQALDLMTAPPGHIDLNRFTMERYKAIVKYKTAFYSFYLPVAAAMYMAGIVSEEEHNNAKHILLEMGEFFQIQDDYLDCYGDPAVTGKIGTDIQDNKCSWLVVKAMEIMNPEQRAELEACYGRHEDASVEKVKALYNTLQMPTVYHNYEDESYQRLQKLIACHAQNLPHSVFLNFAKKIYKRNKDARSRTDWDAREPDEMETFIHLQKNLTPPKARRFDASRRTNTVAGPKSHGPGFQREDKNMNTITTSSPRGASKVLSAPSRTRVGVQPRAPVSQSRFGSQKQGSTISKTVKPKPKNARSSAATRIAPKAAPPPLPSDLTLDPNCNEPSLPCLCCDGRSPQDNNSMFNHNHNNNNTISLRQQMQLPPPPAPLPQRQDGTGAKEKPQPPSQAQAQLEPSARPAANLENEVKNADEDADLDNKKNVKFSLTSSTSSSSTSISSCSDLESDCADQSASICSSHDQDKLSVALSPKDLSLPQAPECQPPARSPPSLPLSRNPFRQSPIPPCSPDEGYPSALDSPSPDYLGVKGDSEVTKLGLLDFLESVGEFGKMERFSQVIQVARWDLEGEQHWDVLRDRLDHLDRLEKVNREVKLSYIARLHEKGFDLGDLEEQDLSDVMDEMGNIDISWKLYKSRGGTMGDSQEFSDAGVDLTAPSDCDDPLAPDSLTPSPVEPPPRPPKPPARHASVSSDLHTYINISRETISMAVSTSPTLTTFSPNSSSPTFTTFKCEKPLPPSPPSIPPLPASKPVPYLTLYTTPSPPPAIPTPTPPIPPPRKRHLARKEAQRLAALQAEQETTPLSFPPPTTRPPPLPPPPVISVSSSSPPAIPPPPPALPPPPSFHALDVEIRKLLMLAGLTQAELLKLSPELGDCVGGLEDEGNSDNLITSRSLELHEFRLKDREEEKEYDSKLMARNGWSSREKVDGDRRVDVLGEAAEGNKKEDTQRTTSFTEMARRRKRNCGLTSDPYYSTSLSNIHETKVKNMSFETFHYPPELPDSPPPPPPPRPLPPIPPSLPNPKVSTLSANSAQPERFDWLIAFTPECDAPPQPPPIEMRKSQTETTKKLSSSGASPGSAPNVTTFKELRFRNKSAFPTTKVITDPDPDPTVITPDPDILYNLKWRRETSGTDGIQWEYTSQAQAFFMQPPPALTSMAALKEMLQRADKEGGCLELCPSQKIGCSVSDSSLWTTGREWEGQEVMREEKEEKAEEEEEQEEEEEVEVRGRADGGRTFESRTTVSSPPLSLAQSSQPYFLHSALPSYRPGYCNSHPLTVSRPRNHVGRESTDQHCNTQWAHTSGSSYTHRDDASTDLSSGFNSDSLADFGVDSSHDYGNIFKKNTYSAYQYISESKPNDRDFTSSCNFDSLYCTDTENQTNTHTKPDTPISSTTEAPGCTTPYKNIDVLMTYSNSAKDSLYSSREKRTQSHADHNSIKARTSKELPPLPTYYLYHPKNCPLHRGAPPRLSPIGALSPPQRSGVPPPGVAGSCLSSPLFPRSHTLPALAAPLYYPNLYPPILPRAPPLPPKLHQAPLQSRVATVRSVSFAGTVQRGETSWMGEDVKHPMRGLGLSSLCLQEKKALVSAVSVAVEAILAQFSSSRTVVQKALSGDSTINPSLGRLVLQCLCPALHSLLTDGLKPHQSDLIAGRRPNSAWGLVQASTKPGPKTQALFNLQVRVGELPQLRQGKHRFNAFLFGLLNTKLLDFWLSHLQSCSDVLETYYRPSSFMCLSLTACQPLFEELLLVLQPLSLLTFNLDLLFQHHHLEADGHSPEIPSPPCQDAGFQLSTRGSQSKIEGCRYIESLSEVDFGSPEYQEAKDGENLSPLSHPKNGGSGGSTNNNSEPIKASITLGQTSPQLLWVQEKEIGELPPPSIEEDSLAQQAGLVIQQGWGAVVRWGGRLSQNLAELSLSAGKREEMKMDLPDLQVHAASDFAPVSGGTQVPWGLGRLFGASKSPNSPTGHTPPSRRPSQWLAPGVTALTRMVSSNSTPMMRRTVEVQGGSEPESKREVYTLEMKDKPRPLRSVRTLCDHSGTGSELSFCKGEELIILGGVDQDWIRCRQGDKEGLVPIGYTSLIM</sequence>
<feature type="region of interest" description="Disordered" evidence="12">
    <location>
        <begin position="650"/>
        <end position="702"/>
    </location>
</feature>
<feature type="region of interest" description="Disordered" evidence="12">
    <location>
        <begin position="537"/>
        <end position="576"/>
    </location>
</feature>
<dbReference type="SMART" id="SM00326">
    <property type="entry name" value="SH3"/>
    <property type="match status" value="1"/>
</dbReference>
<dbReference type="PANTHER" id="PTHR15591">
    <property type="entry name" value="RUN AND SH3 DOMAIN CONTAINING"/>
    <property type="match status" value="1"/>
</dbReference>
<keyword evidence="6" id="KW-0444">Lipid biosynthesis</keyword>
<evidence type="ECO:0000256" key="11">
    <source>
        <dbReference type="PROSITE-ProRule" id="PRU00192"/>
    </source>
</evidence>
<comment type="pathway">
    <text evidence="3">Isoprenoid biosynthesis; farnesyl diphosphate biosynthesis; farnesyl diphosphate from geranyl diphosphate and isopentenyl diphosphate: step 1/1.</text>
</comment>
<reference evidence="15 16" key="1">
    <citation type="submission" date="2024-01" db="EMBL/GenBank/DDBJ databases">
        <authorList>
            <person name="Alioto T."/>
            <person name="Alioto T."/>
            <person name="Gomez Garrido J."/>
        </authorList>
    </citation>
    <scope>NUCLEOTIDE SEQUENCE [LARGE SCALE GENOMIC DNA]</scope>
</reference>
<feature type="compositionally biased region" description="Low complexity" evidence="12">
    <location>
        <begin position="1241"/>
        <end position="1251"/>
    </location>
</feature>
<protein>
    <recommendedName>
        <fullName evidence="17">RUN domain-containing protein</fullName>
    </recommendedName>
</protein>
<feature type="region of interest" description="Disordered" evidence="12">
    <location>
        <begin position="933"/>
        <end position="1015"/>
    </location>
</feature>
<dbReference type="GO" id="GO:0046872">
    <property type="term" value="F:metal ion binding"/>
    <property type="evidence" value="ECO:0007669"/>
    <property type="project" value="UniProtKB-KW"/>
</dbReference>
<feature type="compositionally biased region" description="Pro residues" evidence="12">
    <location>
        <begin position="1168"/>
        <end position="1191"/>
    </location>
</feature>
<dbReference type="GO" id="GO:0004659">
    <property type="term" value="F:prenyltransferase activity"/>
    <property type="evidence" value="ECO:0007669"/>
    <property type="project" value="InterPro"/>
</dbReference>
<feature type="compositionally biased region" description="Basic and acidic residues" evidence="12">
    <location>
        <begin position="1228"/>
        <end position="1238"/>
    </location>
</feature>
<dbReference type="SFLD" id="SFLDS00005">
    <property type="entry name" value="Isoprenoid_Synthase_Type_I"/>
    <property type="match status" value="1"/>
</dbReference>
<feature type="compositionally biased region" description="Polar residues" evidence="12">
    <location>
        <begin position="449"/>
        <end position="465"/>
    </location>
</feature>
<organism evidence="15 16">
    <name type="scientific">Scomber scombrus</name>
    <name type="common">Atlantic mackerel</name>
    <name type="synonym">Scomber vernalis</name>
    <dbReference type="NCBI Taxonomy" id="13677"/>
    <lineage>
        <taxon>Eukaryota</taxon>
        <taxon>Metazoa</taxon>
        <taxon>Chordata</taxon>
        <taxon>Craniata</taxon>
        <taxon>Vertebrata</taxon>
        <taxon>Euteleostomi</taxon>
        <taxon>Actinopterygii</taxon>
        <taxon>Neopterygii</taxon>
        <taxon>Teleostei</taxon>
        <taxon>Neoteleostei</taxon>
        <taxon>Acanthomorphata</taxon>
        <taxon>Pelagiaria</taxon>
        <taxon>Scombriformes</taxon>
        <taxon>Scombridae</taxon>
        <taxon>Scomber</taxon>
    </lineage>
</organism>
<evidence type="ECO:0000256" key="7">
    <source>
        <dbReference type="ARBA" id="ARBA00022679"/>
    </source>
</evidence>
<dbReference type="CDD" id="cd00685">
    <property type="entry name" value="Trans_IPPS_HT"/>
    <property type="match status" value="1"/>
</dbReference>
<evidence type="ECO:0000256" key="1">
    <source>
        <dbReference type="ARBA" id="ARBA00001946"/>
    </source>
</evidence>
<dbReference type="PANTHER" id="PTHR15591:SF11">
    <property type="entry name" value="AP-4 COMPLEX ACCESSORY SUBUNIT RUSC1"/>
    <property type="match status" value="1"/>
</dbReference>
<evidence type="ECO:0000259" key="14">
    <source>
        <dbReference type="PROSITE" id="PS50826"/>
    </source>
</evidence>
<dbReference type="PROSITE" id="PS00723">
    <property type="entry name" value="POLYPRENYL_SYNTHASE_1"/>
    <property type="match status" value="1"/>
</dbReference>
<evidence type="ECO:0000256" key="2">
    <source>
        <dbReference type="ARBA" id="ARBA00004932"/>
    </source>
</evidence>
<dbReference type="GO" id="GO:0008299">
    <property type="term" value="P:isoprenoid biosynthetic process"/>
    <property type="evidence" value="ECO:0007669"/>
    <property type="project" value="InterPro"/>
</dbReference>
<dbReference type="Gene3D" id="1.10.600.10">
    <property type="entry name" value="Farnesyl Diphosphate Synthase"/>
    <property type="match status" value="1"/>
</dbReference>
<feature type="region of interest" description="Disordered" evidence="12">
    <location>
        <begin position="889"/>
        <end position="921"/>
    </location>
</feature>
<feature type="region of interest" description="Disordered" evidence="12">
    <location>
        <begin position="1162"/>
        <end position="1202"/>
    </location>
</feature>
<dbReference type="Pfam" id="PF02759">
    <property type="entry name" value="RUN"/>
    <property type="match status" value="1"/>
</dbReference>
<evidence type="ECO:0000259" key="13">
    <source>
        <dbReference type="PROSITE" id="PS50002"/>
    </source>
</evidence>
<feature type="region of interest" description="Disordered" evidence="12">
    <location>
        <begin position="2118"/>
        <end position="2142"/>
    </location>
</feature>
<evidence type="ECO:0000256" key="8">
    <source>
        <dbReference type="ARBA" id="ARBA00022723"/>
    </source>
</evidence>
<dbReference type="Proteomes" id="UP001314229">
    <property type="component" value="Unassembled WGS sequence"/>
</dbReference>
<evidence type="ECO:0000256" key="3">
    <source>
        <dbReference type="ARBA" id="ARBA00005035"/>
    </source>
</evidence>
<dbReference type="SFLD" id="SFLDG01017">
    <property type="entry name" value="Polyprenyl_Transferase_Like"/>
    <property type="match status" value="1"/>
</dbReference>
<feature type="compositionally biased region" description="Polar residues" evidence="12">
    <location>
        <begin position="418"/>
        <end position="427"/>
    </location>
</feature>
<comment type="caution">
    <text evidence="15">The sequence shown here is derived from an EMBL/GenBank/DDBJ whole genome shotgun (WGS) entry which is preliminary data.</text>
</comment>
<evidence type="ECO:0000313" key="16">
    <source>
        <dbReference type="Proteomes" id="UP001314229"/>
    </source>
</evidence>
<feature type="domain" description="RUN" evidence="14">
    <location>
        <begin position="1787"/>
        <end position="1931"/>
    </location>
</feature>
<dbReference type="SUPFAM" id="SSF50044">
    <property type="entry name" value="SH3-domain"/>
    <property type="match status" value="1"/>
</dbReference>
<proteinExistence type="inferred from homology"/>